<dbReference type="InterPro" id="IPR033985">
    <property type="entry name" value="SusD-like_N"/>
</dbReference>
<dbReference type="InterPro" id="IPR012944">
    <property type="entry name" value="SusD_RagB_dom"/>
</dbReference>
<dbReference type="GO" id="GO:0009279">
    <property type="term" value="C:cell outer membrane"/>
    <property type="evidence" value="ECO:0007669"/>
    <property type="project" value="UniProtKB-SubCell"/>
</dbReference>
<dbReference type="EMBL" id="QHKM01000005">
    <property type="protein sequence ID" value="RAK65297.1"/>
    <property type="molecule type" value="Genomic_DNA"/>
</dbReference>
<evidence type="ECO:0000259" key="8">
    <source>
        <dbReference type="Pfam" id="PF14322"/>
    </source>
</evidence>
<keyword evidence="10" id="KW-1185">Reference proteome</keyword>
<dbReference type="Proteomes" id="UP000248553">
    <property type="component" value="Unassembled WGS sequence"/>
</dbReference>
<dbReference type="PROSITE" id="PS51257">
    <property type="entry name" value="PROKAR_LIPOPROTEIN"/>
    <property type="match status" value="1"/>
</dbReference>
<evidence type="ECO:0000256" key="1">
    <source>
        <dbReference type="ARBA" id="ARBA00004442"/>
    </source>
</evidence>
<evidence type="ECO:0000256" key="4">
    <source>
        <dbReference type="ARBA" id="ARBA00023136"/>
    </source>
</evidence>
<comment type="subcellular location">
    <subcellularLocation>
        <location evidence="1">Cell outer membrane</location>
    </subcellularLocation>
</comment>
<dbReference type="Pfam" id="PF07980">
    <property type="entry name" value="SusD_RagB"/>
    <property type="match status" value="1"/>
</dbReference>
<dbReference type="Pfam" id="PF14322">
    <property type="entry name" value="SusD-like_3"/>
    <property type="match status" value="1"/>
</dbReference>
<dbReference type="OrthoDB" id="9792139at2"/>
<keyword evidence="3 6" id="KW-0732">Signal</keyword>
<protein>
    <recommendedName>
        <fullName evidence="11">RagB/SusD family nutrient uptake outer membrane protein</fullName>
    </recommendedName>
</protein>
<evidence type="ECO:0000313" key="10">
    <source>
        <dbReference type="Proteomes" id="UP000248553"/>
    </source>
</evidence>
<dbReference type="SUPFAM" id="SSF48452">
    <property type="entry name" value="TPR-like"/>
    <property type="match status" value="1"/>
</dbReference>
<proteinExistence type="inferred from homology"/>
<evidence type="ECO:0000256" key="2">
    <source>
        <dbReference type="ARBA" id="ARBA00006275"/>
    </source>
</evidence>
<feature type="chain" id="PRO_5016315420" description="RagB/SusD family nutrient uptake outer membrane protein" evidence="6">
    <location>
        <begin position="27"/>
        <end position="474"/>
    </location>
</feature>
<evidence type="ECO:0000313" key="9">
    <source>
        <dbReference type="EMBL" id="RAK65297.1"/>
    </source>
</evidence>
<dbReference type="InterPro" id="IPR011990">
    <property type="entry name" value="TPR-like_helical_dom_sf"/>
</dbReference>
<organism evidence="9 10">
    <name type="scientific">Hymenobacter edaphi</name>
    <dbReference type="NCBI Taxonomy" id="2211146"/>
    <lineage>
        <taxon>Bacteria</taxon>
        <taxon>Pseudomonadati</taxon>
        <taxon>Bacteroidota</taxon>
        <taxon>Cytophagia</taxon>
        <taxon>Cytophagales</taxon>
        <taxon>Hymenobacteraceae</taxon>
        <taxon>Hymenobacter</taxon>
    </lineage>
</organism>
<reference evidence="10" key="1">
    <citation type="submission" date="2018-05" db="EMBL/GenBank/DDBJ databases">
        <authorList>
            <person name="Nie L."/>
        </authorList>
    </citation>
    <scope>NUCLEOTIDE SEQUENCE [LARGE SCALE GENOMIC DNA]</scope>
    <source>
        <strain evidence="10">NL</strain>
    </source>
</reference>
<keyword evidence="5" id="KW-0998">Cell outer membrane</keyword>
<dbReference type="CDD" id="cd08977">
    <property type="entry name" value="SusD"/>
    <property type="match status" value="1"/>
</dbReference>
<evidence type="ECO:0000256" key="5">
    <source>
        <dbReference type="ARBA" id="ARBA00023237"/>
    </source>
</evidence>
<accession>A0A328BEB7</accession>
<feature type="domain" description="SusD-like N-terminal" evidence="8">
    <location>
        <begin position="91"/>
        <end position="222"/>
    </location>
</feature>
<gene>
    <name evidence="9" type="ORF">DLM85_17360</name>
</gene>
<evidence type="ECO:0000256" key="3">
    <source>
        <dbReference type="ARBA" id="ARBA00022729"/>
    </source>
</evidence>
<dbReference type="AlphaFoldDB" id="A0A328BEB7"/>
<evidence type="ECO:0000256" key="6">
    <source>
        <dbReference type="SAM" id="SignalP"/>
    </source>
</evidence>
<feature type="signal peptide" evidence="6">
    <location>
        <begin position="1"/>
        <end position="26"/>
    </location>
</feature>
<feature type="domain" description="RagB/SusD" evidence="7">
    <location>
        <begin position="358"/>
        <end position="442"/>
    </location>
</feature>
<evidence type="ECO:0008006" key="11">
    <source>
        <dbReference type="Google" id="ProtNLM"/>
    </source>
</evidence>
<comment type="caution">
    <text evidence="9">The sequence shown here is derived from an EMBL/GenBank/DDBJ whole genome shotgun (WGS) entry which is preliminary data.</text>
</comment>
<comment type="similarity">
    <text evidence="2">Belongs to the SusD family.</text>
</comment>
<dbReference type="RefSeq" id="WP_111479380.1">
    <property type="nucleotide sequence ID" value="NZ_QHKM01000005.1"/>
</dbReference>
<sequence>MHKHTFRRVASAAAFLLTLGFGTTSCDDVVEVDPRASLDLSTGLSTPSDVQAGLRGSYDAVQSVNYWGLRYMMFADLGADNARHTGTFPTFAQIANNLILPDNTELASIWNIIYSGINRCNYVIVEGRKITDPSFTTKGEVIAQARALRAFHYMNLLGYWGGTPEGYGYPGGLGVPLRMQPTADINSPAIQPLARSSEAVVVDSIKADLTYAISKLPNYSSAVGGGGSTNSRASIGKVAALALRMRLELRLRNYAEVINYANQIQATYGTTVPLEGIYANIFSNKFSTEAIWELPFDAVDANQIAFFWFPTANGGRNEVDPATTLAGAHETGDSRLPVNVASSPNPTGATRKFFRVTGDDNVLLIRTAEVLLSRAEAYARNGQLFEALTDLNRVRARAGLAARAGLTQAQLITAILSERRIELANEGHRWFDLRRTNTVQTVRTDVTQTYRNLWPIPQRERQTTQNLVEQNPNY</sequence>
<name>A0A328BEB7_9BACT</name>
<dbReference type="Gene3D" id="1.25.40.390">
    <property type="match status" value="1"/>
</dbReference>
<evidence type="ECO:0000259" key="7">
    <source>
        <dbReference type="Pfam" id="PF07980"/>
    </source>
</evidence>
<keyword evidence="4" id="KW-0472">Membrane</keyword>